<accession>A0A2N9GEP4</accession>
<gene>
    <name evidence="3" type="ORF">FSB_LOCUS25847</name>
</gene>
<dbReference type="PANTHER" id="PTHR35046:SF18">
    <property type="entry name" value="RNA-DIRECTED DNA POLYMERASE"/>
    <property type="match status" value="1"/>
</dbReference>
<reference evidence="3" key="1">
    <citation type="submission" date="2018-02" db="EMBL/GenBank/DDBJ databases">
        <authorList>
            <person name="Cohen D.B."/>
            <person name="Kent A.D."/>
        </authorList>
    </citation>
    <scope>NUCLEOTIDE SEQUENCE</scope>
</reference>
<protein>
    <recommendedName>
        <fullName evidence="2">Tf2-1-like SH3-like domain-containing protein</fullName>
    </recommendedName>
</protein>
<sequence length="227" mass="25816">MWNSLLSALFALFLAVLEFAGSVEQESPMMPHMLLPCFSEVYKLHGLPASIVTDKDSKCLVGEHPKEWEGILPIAEFVFNSSINRSTHCNPFEVVYGSNPASVLDLAPLPIPKKVHPKVEEMTTIMQQVHQQVKAKFEATNTRYKTADDQHRKKVTFEVGDLVWVLITKDRRPNGQYSKLRKRKYGPCKILRKINPNAYEVELPAHMSISNTFNVQHLSTYHDTKAP</sequence>
<dbReference type="InterPro" id="IPR036397">
    <property type="entry name" value="RNaseH_sf"/>
</dbReference>
<dbReference type="InterPro" id="IPR056924">
    <property type="entry name" value="SH3_Tf2-1"/>
</dbReference>
<proteinExistence type="predicted"/>
<dbReference type="PANTHER" id="PTHR35046">
    <property type="entry name" value="ZINC KNUCKLE (CCHC-TYPE) FAMILY PROTEIN"/>
    <property type="match status" value="1"/>
</dbReference>
<feature type="signal peptide" evidence="1">
    <location>
        <begin position="1"/>
        <end position="25"/>
    </location>
</feature>
<dbReference type="EMBL" id="OIVN01001815">
    <property type="protein sequence ID" value="SPC97965.1"/>
    <property type="molecule type" value="Genomic_DNA"/>
</dbReference>
<dbReference type="Gene3D" id="3.30.420.10">
    <property type="entry name" value="Ribonuclease H-like superfamily/Ribonuclease H"/>
    <property type="match status" value="1"/>
</dbReference>
<evidence type="ECO:0000259" key="2">
    <source>
        <dbReference type="Pfam" id="PF24626"/>
    </source>
</evidence>
<evidence type="ECO:0000256" key="1">
    <source>
        <dbReference type="SAM" id="SignalP"/>
    </source>
</evidence>
<dbReference type="GO" id="GO:0003676">
    <property type="term" value="F:nucleic acid binding"/>
    <property type="evidence" value="ECO:0007669"/>
    <property type="project" value="InterPro"/>
</dbReference>
<dbReference type="AlphaFoldDB" id="A0A2N9GEP4"/>
<feature type="domain" description="Tf2-1-like SH3-like" evidence="2">
    <location>
        <begin position="160"/>
        <end position="222"/>
    </location>
</feature>
<dbReference type="Pfam" id="PF24626">
    <property type="entry name" value="SH3_Tf2-1"/>
    <property type="match status" value="1"/>
</dbReference>
<name>A0A2N9GEP4_FAGSY</name>
<feature type="chain" id="PRO_5014809042" description="Tf2-1-like SH3-like domain-containing protein" evidence="1">
    <location>
        <begin position="26"/>
        <end position="227"/>
    </location>
</feature>
<evidence type="ECO:0000313" key="3">
    <source>
        <dbReference type="EMBL" id="SPC97965.1"/>
    </source>
</evidence>
<organism evidence="3">
    <name type="scientific">Fagus sylvatica</name>
    <name type="common">Beechnut</name>
    <dbReference type="NCBI Taxonomy" id="28930"/>
    <lineage>
        <taxon>Eukaryota</taxon>
        <taxon>Viridiplantae</taxon>
        <taxon>Streptophyta</taxon>
        <taxon>Embryophyta</taxon>
        <taxon>Tracheophyta</taxon>
        <taxon>Spermatophyta</taxon>
        <taxon>Magnoliopsida</taxon>
        <taxon>eudicotyledons</taxon>
        <taxon>Gunneridae</taxon>
        <taxon>Pentapetalae</taxon>
        <taxon>rosids</taxon>
        <taxon>fabids</taxon>
        <taxon>Fagales</taxon>
        <taxon>Fagaceae</taxon>
        <taxon>Fagus</taxon>
    </lineage>
</organism>
<keyword evidence="1" id="KW-0732">Signal</keyword>